<accession>A0A6A5UJQ6</accession>
<evidence type="ECO:0000313" key="3">
    <source>
        <dbReference type="Proteomes" id="UP000800036"/>
    </source>
</evidence>
<dbReference type="OrthoDB" id="3801367at2759"/>
<sequence length="292" mass="33581">MDSNLTEFLFLSALVLLLTLLLYIKPDNPLFPIVLLTLMALLSLYVAIIYLVMLRSELDVLVNKARLVLGKFRLPGSGAIATENSVSKAPWAPFRFMDLSPELRNRVYHFASHHDDRRTYKRCTFVKHISKDEPGLGEVSCTEKTYYVGDFWNHSHVCRTIRNEFRPLYLKNTPIRLAYWQVDDYLDKVILDGLDDHTKAVGNIVIELGAQAIYARAERRFDSERLDQLDIELDPEEILACGVRRFDFTRLLSLYRIAPELAVSGEVTISGRDPWTSAFNMVFDTERGSFPR</sequence>
<evidence type="ECO:0000313" key="2">
    <source>
        <dbReference type="EMBL" id="KAF1965151.1"/>
    </source>
</evidence>
<keyword evidence="3" id="KW-1185">Reference proteome</keyword>
<keyword evidence="1" id="KW-0812">Transmembrane</keyword>
<keyword evidence="1" id="KW-1133">Transmembrane helix</keyword>
<proteinExistence type="predicted"/>
<protein>
    <submittedName>
        <fullName evidence="2">Uncharacterized protein</fullName>
    </submittedName>
</protein>
<keyword evidence="1" id="KW-0472">Membrane</keyword>
<reference evidence="2" key="1">
    <citation type="journal article" date="2020" name="Stud. Mycol.">
        <title>101 Dothideomycetes genomes: a test case for predicting lifestyles and emergence of pathogens.</title>
        <authorList>
            <person name="Haridas S."/>
            <person name="Albert R."/>
            <person name="Binder M."/>
            <person name="Bloem J."/>
            <person name="Labutti K."/>
            <person name="Salamov A."/>
            <person name="Andreopoulos B."/>
            <person name="Baker S."/>
            <person name="Barry K."/>
            <person name="Bills G."/>
            <person name="Bluhm B."/>
            <person name="Cannon C."/>
            <person name="Castanera R."/>
            <person name="Culley D."/>
            <person name="Daum C."/>
            <person name="Ezra D."/>
            <person name="Gonzalez J."/>
            <person name="Henrissat B."/>
            <person name="Kuo A."/>
            <person name="Liang C."/>
            <person name="Lipzen A."/>
            <person name="Lutzoni F."/>
            <person name="Magnuson J."/>
            <person name="Mondo S."/>
            <person name="Nolan M."/>
            <person name="Ohm R."/>
            <person name="Pangilinan J."/>
            <person name="Park H.-J."/>
            <person name="Ramirez L."/>
            <person name="Alfaro M."/>
            <person name="Sun H."/>
            <person name="Tritt A."/>
            <person name="Yoshinaga Y."/>
            <person name="Zwiers L.-H."/>
            <person name="Turgeon B."/>
            <person name="Goodwin S."/>
            <person name="Spatafora J."/>
            <person name="Crous P."/>
            <person name="Grigoriev I."/>
        </authorList>
    </citation>
    <scope>NUCLEOTIDE SEQUENCE</scope>
    <source>
        <strain evidence="2">CBS 107.79</strain>
    </source>
</reference>
<name>A0A6A5UJQ6_9PLEO</name>
<dbReference type="AlphaFoldDB" id="A0A6A5UJQ6"/>
<evidence type="ECO:0000256" key="1">
    <source>
        <dbReference type="SAM" id="Phobius"/>
    </source>
</evidence>
<gene>
    <name evidence="2" type="ORF">BU23DRAFT_575120</name>
</gene>
<organism evidence="2 3">
    <name type="scientific">Bimuria novae-zelandiae CBS 107.79</name>
    <dbReference type="NCBI Taxonomy" id="1447943"/>
    <lineage>
        <taxon>Eukaryota</taxon>
        <taxon>Fungi</taxon>
        <taxon>Dikarya</taxon>
        <taxon>Ascomycota</taxon>
        <taxon>Pezizomycotina</taxon>
        <taxon>Dothideomycetes</taxon>
        <taxon>Pleosporomycetidae</taxon>
        <taxon>Pleosporales</taxon>
        <taxon>Massarineae</taxon>
        <taxon>Didymosphaeriaceae</taxon>
        <taxon>Bimuria</taxon>
    </lineage>
</organism>
<dbReference type="EMBL" id="ML976768">
    <property type="protein sequence ID" value="KAF1965151.1"/>
    <property type="molecule type" value="Genomic_DNA"/>
</dbReference>
<feature type="transmembrane region" description="Helical" evidence="1">
    <location>
        <begin position="7"/>
        <end position="24"/>
    </location>
</feature>
<dbReference type="Proteomes" id="UP000800036">
    <property type="component" value="Unassembled WGS sequence"/>
</dbReference>
<feature type="transmembrane region" description="Helical" evidence="1">
    <location>
        <begin position="30"/>
        <end position="54"/>
    </location>
</feature>